<accession>A0A1Y5EVT7</accession>
<sequence length="380" mass="43332">MKITNIQLKQSEEHNLISAQIDDFNLWYKFPKEIMPEVKADAFIAACLIPSMKLGSDIFIDEDIPVSIELLENIENLQIIFSSWGKHLGHKLNIIKIKGGKKTKFTAGWDKTISFFSGGIDGTFTYLKHKQEIDYLLFAKGIDMQLSSDELYNEALSKNKDFLNKEGKEVIPFETNVRFLGHQYGVGWSTCFGGGLSSIALAAGAKKCYIASGVTYACMHPEGSNFITDHLWSNGFTQIIHDGAESTRVNKLKQISKNENALNILRVCWHDNGYNCGNCEKCLRTMTNLRVLKLQTPTFKPMTDQLVKTKLSKIKIYSAIDMEFIEENLAEAIKINDNVLIKVLKKIKRNYELRSLLNHFDHLFLNDFLKKIKLKLFNRT</sequence>
<evidence type="ECO:0000313" key="2">
    <source>
        <dbReference type="Proteomes" id="UP000243053"/>
    </source>
</evidence>
<reference evidence="2" key="1">
    <citation type="journal article" date="2017" name="Proc. Natl. Acad. Sci. U.S.A.">
        <title>Simulation of Deepwater Horizon oil plume reveals substrate specialization within a complex community of hydrocarbon degraders.</title>
        <authorList>
            <person name="Hu P."/>
            <person name="Dubinsky E.A."/>
            <person name="Probst A.J."/>
            <person name="Wang J."/>
            <person name="Sieber C.M.K."/>
            <person name="Tom L.M."/>
            <person name="Gardinali P."/>
            <person name="Banfield J.F."/>
            <person name="Atlas R.M."/>
            <person name="Andersen G.L."/>
        </authorList>
    </citation>
    <scope>NUCLEOTIDE SEQUENCE [LARGE SCALE GENOMIC DNA]</scope>
</reference>
<proteinExistence type="predicted"/>
<evidence type="ECO:0000313" key="1">
    <source>
        <dbReference type="EMBL" id="OUR85154.1"/>
    </source>
</evidence>
<dbReference type="EMBL" id="MAAF01000002">
    <property type="protein sequence ID" value="OUR85154.1"/>
    <property type="molecule type" value="Genomic_DNA"/>
</dbReference>
<protein>
    <submittedName>
        <fullName evidence="1">Uncharacterized protein</fullName>
    </submittedName>
</protein>
<name>A0A1Y5EVT7_COLPS</name>
<dbReference type="Proteomes" id="UP000243053">
    <property type="component" value="Unassembled WGS sequence"/>
</dbReference>
<gene>
    <name evidence="1" type="ORF">A9Q75_00185</name>
</gene>
<organism evidence="1 2">
    <name type="scientific">Colwellia psychrerythraea</name>
    <name type="common">Vibrio psychroerythus</name>
    <dbReference type="NCBI Taxonomy" id="28229"/>
    <lineage>
        <taxon>Bacteria</taxon>
        <taxon>Pseudomonadati</taxon>
        <taxon>Pseudomonadota</taxon>
        <taxon>Gammaproteobacteria</taxon>
        <taxon>Alteromonadales</taxon>
        <taxon>Colwelliaceae</taxon>
        <taxon>Colwellia</taxon>
    </lineage>
</organism>
<comment type="caution">
    <text evidence="1">The sequence shown here is derived from an EMBL/GenBank/DDBJ whole genome shotgun (WGS) entry which is preliminary data.</text>
</comment>
<dbReference type="AlphaFoldDB" id="A0A1Y5EVT7"/>